<dbReference type="Gene3D" id="6.10.340.10">
    <property type="match status" value="1"/>
</dbReference>
<keyword evidence="7" id="KW-0547">Nucleotide-binding</keyword>
<evidence type="ECO:0000256" key="11">
    <source>
        <dbReference type="ARBA" id="ARBA00023012"/>
    </source>
</evidence>
<evidence type="ECO:0000256" key="5">
    <source>
        <dbReference type="ARBA" id="ARBA00022679"/>
    </source>
</evidence>
<protein>
    <recommendedName>
        <fullName evidence="3">histidine kinase</fullName>
        <ecNumber evidence="3">2.7.13.3</ecNumber>
    </recommendedName>
</protein>
<dbReference type="InterPro" id="IPR007892">
    <property type="entry name" value="CHASE4"/>
</dbReference>
<dbReference type="CDD" id="cd00075">
    <property type="entry name" value="HATPase"/>
    <property type="match status" value="1"/>
</dbReference>
<comment type="catalytic activity">
    <reaction evidence="1">
        <text>ATP + protein L-histidine = ADP + protein N-phospho-L-histidine.</text>
        <dbReference type="EC" id="2.7.13.3"/>
    </reaction>
</comment>
<dbReference type="InterPro" id="IPR050351">
    <property type="entry name" value="BphY/WalK/GraS-like"/>
</dbReference>
<dbReference type="PANTHER" id="PTHR42878">
    <property type="entry name" value="TWO-COMPONENT HISTIDINE KINASE"/>
    <property type="match status" value="1"/>
</dbReference>
<gene>
    <name evidence="18" type="primary">zraS</name>
    <name evidence="17" type="ORF">Lgra_3324</name>
    <name evidence="18" type="ORF">NCTC12388_02097</name>
</gene>
<name>A0A378JEA3_9GAMM</name>
<dbReference type="InterPro" id="IPR005467">
    <property type="entry name" value="His_kinase_dom"/>
</dbReference>
<dbReference type="STRING" id="45066.Lgra_3324"/>
<dbReference type="GO" id="GO:0005524">
    <property type="term" value="F:ATP binding"/>
    <property type="evidence" value="ECO:0007669"/>
    <property type="project" value="UniProtKB-KW"/>
</dbReference>
<evidence type="ECO:0000256" key="2">
    <source>
        <dbReference type="ARBA" id="ARBA00004141"/>
    </source>
</evidence>
<dbReference type="SMART" id="SM00387">
    <property type="entry name" value="HATPase_c"/>
    <property type="match status" value="1"/>
</dbReference>
<dbReference type="Gene3D" id="3.30.450.20">
    <property type="entry name" value="PAS domain"/>
    <property type="match status" value="1"/>
</dbReference>
<evidence type="ECO:0000313" key="17">
    <source>
        <dbReference type="EMBL" id="KTD06547.1"/>
    </source>
</evidence>
<reference evidence="18 20" key="2">
    <citation type="submission" date="2018-06" db="EMBL/GenBank/DDBJ databases">
        <authorList>
            <consortium name="Pathogen Informatics"/>
            <person name="Doyle S."/>
        </authorList>
    </citation>
    <scope>NUCLEOTIDE SEQUENCE [LARGE SCALE GENOMIC DNA]</scope>
    <source>
        <strain evidence="18 20">NCTC12388</strain>
    </source>
</reference>
<dbReference type="GO" id="GO:0016020">
    <property type="term" value="C:membrane"/>
    <property type="evidence" value="ECO:0007669"/>
    <property type="project" value="UniProtKB-SubCell"/>
</dbReference>
<dbReference type="PANTHER" id="PTHR42878:SF7">
    <property type="entry name" value="SENSOR HISTIDINE KINASE GLRK"/>
    <property type="match status" value="1"/>
</dbReference>
<dbReference type="PROSITE" id="PS50109">
    <property type="entry name" value="HIS_KIN"/>
    <property type="match status" value="1"/>
</dbReference>
<keyword evidence="12 14" id="KW-0472">Membrane</keyword>
<dbReference type="Proteomes" id="UP000254476">
    <property type="component" value="Unassembled WGS sequence"/>
</dbReference>
<evidence type="ECO:0000256" key="6">
    <source>
        <dbReference type="ARBA" id="ARBA00022692"/>
    </source>
</evidence>
<dbReference type="InterPro" id="IPR000014">
    <property type="entry name" value="PAS"/>
</dbReference>
<dbReference type="AlphaFoldDB" id="A0A378JEA3"/>
<comment type="subcellular location">
    <subcellularLocation>
        <location evidence="2">Membrane</location>
        <topology evidence="2">Multi-pass membrane protein</topology>
    </subcellularLocation>
</comment>
<evidence type="ECO:0000259" key="16">
    <source>
        <dbReference type="PROSITE" id="PS50885"/>
    </source>
</evidence>
<feature type="transmembrane region" description="Helical" evidence="14">
    <location>
        <begin position="274"/>
        <end position="299"/>
    </location>
</feature>
<dbReference type="PRINTS" id="PR00344">
    <property type="entry name" value="BCTRLSENSOR"/>
</dbReference>
<evidence type="ECO:0000256" key="10">
    <source>
        <dbReference type="ARBA" id="ARBA00022989"/>
    </source>
</evidence>
<dbReference type="PROSITE" id="PS50885">
    <property type="entry name" value="HAMP"/>
    <property type="match status" value="1"/>
</dbReference>
<dbReference type="Gene3D" id="3.30.565.10">
    <property type="entry name" value="Histidine kinase-like ATPase, C-terminal domain"/>
    <property type="match status" value="1"/>
</dbReference>
<evidence type="ECO:0000256" key="8">
    <source>
        <dbReference type="ARBA" id="ARBA00022777"/>
    </source>
</evidence>
<dbReference type="EC" id="2.7.13.3" evidence="3"/>
<keyword evidence="13" id="KW-0175">Coiled coil</keyword>
<feature type="domain" description="Histidine kinase" evidence="15">
    <location>
        <begin position="514"/>
        <end position="770"/>
    </location>
</feature>
<dbReference type="InterPro" id="IPR035965">
    <property type="entry name" value="PAS-like_dom_sf"/>
</dbReference>
<evidence type="ECO:0000313" key="18">
    <source>
        <dbReference type="EMBL" id="STX45368.1"/>
    </source>
</evidence>
<dbReference type="SMART" id="SM00091">
    <property type="entry name" value="PAS"/>
    <property type="match status" value="1"/>
</dbReference>
<dbReference type="GO" id="GO:0030295">
    <property type="term" value="F:protein kinase activator activity"/>
    <property type="evidence" value="ECO:0007669"/>
    <property type="project" value="TreeGrafter"/>
</dbReference>
<dbReference type="Pfam" id="PF13426">
    <property type="entry name" value="PAS_9"/>
    <property type="match status" value="1"/>
</dbReference>
<evidence type="ECO:0000313" key="19">
    <source>
        <dbReference type="Proteomes" id="UP000054691"/>
    </source>
</evidence>
<evidence type="ECO:0000256" key="9">
    <source>
        <dbReference type="ARBA" id="ARBA00022840"/>
    </source>
</evidence>
<keyword evidence="6 14" id="KW-0812">Transmembrane</keyword>
<evidence type="ECO:0000313" key="20">
    <source>
        <dbReference type="Proteomes" id="UP000254476"/>
    </source>
</evidence>
<organism evidence="18 20">
    <name type="scientific">Legionella gratiana</name>
    <dbReference type="NCBI Taxonomy" id="45066"/>
    <lineage>
        <taxon>Bacteria</taxon>
        <taxon>Pseudomonadati</taxon>
        <taxon>Pseudomonadota</taxon>
        <taxon>Gammaproteobacteria</taxon>
        <taxon>Legionellales</taxon>
        <taxon>Legionellaceae</taxon>
        <taxon>Legionella</taxon>
    </lineage>
</organism>
<evidence type="ECO:0000256" key="7">
    <source>
        <dbReference type="ARBA" id="ARBA00022741"/>
    </source>
</evidence>
<keyword evidence="9" id="KW-0067">ATP-binding</keyword>
<dbReference type="InterPro" id="IPR003660">
    <property type="entry name" value="HAMP_dom"/>
</dbReference>
<keyword evidence="19" id="KW-1185">Reference proteome</keyword>
<evidence type="ECO:0000256" key="4">
    <source>
        <dbReference type="ARBA" id="ARBA00022553"/>
    </source>
</evidence>
<accession>A0A378JEA3</accession>
<proteinExistence type="predicted"/>
<dbReference type="GO" id="GO:0007234">
    <property type="term" value="P:osmosensory signaling via phosphorelay pathway"/>
    <property type="evidence" value="ECO:0007669"/>
    <property type="project" value="TreeGrafter"/>
</dbReference>
<keyword evidence="4" id="KW-0597">Phosphoprotein</keyword>
<evidence type="ECO:0000256" key="3">
    <source>
        <dbReference type="ARBA" id="ARBA00012438"/>
    </source>
</evidence>
<dbReference type="OrthoDB" id="5654294at2"/>
<dbReference type="Pfam" id="PF02518">
    <property type="entry name" value="HATPase_c"/>
    <property type="match status" value="1"/>
</dbReference>
<evidence type="ECO:0000256" key="14">
    <source>
        <dbReference type="SAM" id="Phobius"/>
    </source>
</evidence>
<sequence length="775" mass="88574">MEIRKTVPFSLRLKTNLILITIFLAIGLVGLIISKSILLDAALKTEEKLVNENISRVRNIFNEEVRRLKITSSDWGHWDDTYFFSLGKESDYVERNLMDETFFDNKWSYFFIFNPKFKLFFGKGYDLETNKIMPMPQASINNYFYPGSYFFSGEPIQKQVGGLILINNKLHFVASSKILHSDKTGPIAGYLVLTREFTRENLASFSKNLELPLRISYFTDSQKLSIRSELLKEKQLVNIQPNSITIKLLIHDVKNKPIAIISFKMLRTIYKNSVTAIYFFLGLLALTGLVSLSALGLLINFTIIKRVRSFNSQITKIAEESDYKKRVDIASNDELTSMATKVNFLLDVIQTSQQKLQNRMEIINKVNQELEKLELEKRNIIEYTPEPIIITNGKGVIKLINHAVKKTFSCQIEEIQGQSIDTIFSLKAINIKGEVEKTPLSEQMGTRLGEEYLITYKEQSIPIELKTSLLDNHSKIYILRDISERKKHEKELALLNQKLMMIAREAGMSDVSRMLLHNIGNILNSVLVTLSLMQDELKNSRLNYLEQISDLFKQHIDNIGDFLTHDEKGKKIPKYMVLLGEYWGIDSENYLVQLKSMNDSVDKIIAVIRNFQFHHAATVIEKIDITELLESVLDIHINRLKKHGIRLLKHYALVPLIEQDRFKIWHILNNLITNAIDSVNAAEPKNPTVDLYVEKTKTGVRLKITDNGIGIAEDLLVSIFLFRHTSKLDGNGIGLHSSSILAKEIGASLKAYSEGEGKGATFTLDIPHEIPEQND</sequence>
<dbReference type="Proteomes" id="UP000054691">
    <property type="component" value="Unassembled WGS sequence"/>
</dbReference>
<dbReference type="InterPro" id="IPR003594">
    <property type="entry name" value="HATPase_dom"/>
</dbReference>
<keyword evidence="8 18" id="KW-0418">Kinase</keyword>
<evidence type="ECO:0000256" key="13">
    <source>
        <dbReference type="SAM" id="Coils"/>
    </source>
</evidence>
<feature type="transmembrane region" description="Helical" evidence="14">
    <location>
        <begin position="17"/>
        <end position="38"/>
    </location>
</feature>
<keyword evidence="10 14" id="KW-1133">Transmembrane helix</keyword>
<dbReference type="Pfam" id="PF05228">
    <property type="entry name" value="CHASE4"/>
    <property type="match status" value="1"/>
</dbReference>
<dbReference type="NCBIfam" id="TIGR00229">
    <property type="entry name" value="sensory_box"/>
    <property type="match status" value="1"/>
</dbReference>
<evidence type="ECO:0000256" key="12">
    <source>
        <dbReference type="ARBA" id="ARBA00023136"/>
    </source>
</evidence>
<dbReference type="GO" id="GO:0000156">
    <property type="term" value="F:phosphorelay response regulator activity"/>
    <property type="evidence" value="ECO:0007669"/>
    <property type="project" value="TreeGrafter"/>
</dbReference>
<dbReference type="EMBL" id="LNYE01000029">
    <property type="protein sequence ID" value="KTD06547.1"/>
    <property type="molecule type" value="Genomic_DNA"/>
</dbReference>
<dbReference type="InterPro" id="IPR004358">
    <property type="entry name" value="Sig_transdc_His_kin-like_C"/>
</dbReference>
<dbReference type="SUPFAM" id="SSF55785">
    <property type="entry name" value="PYP-like sensor domain (PAS domain)"/>
    <property type="match status" value="1"/>
</dbReference>
<dbReference type="EMBL" id="UGOB01000001">
    <property type="protein sequence ID" value="STX45368.1"/>
    <property type="molecule type" value="Genomic_DNA"/>
</dbReference>
<dbReference type="InterPro" id="IPR036890">
    <property type="entry name" value="HATPase_C_sf"/>
</dbReference>
<reference evidence="17 19" key="1">
    <citation type="submission" date="2015-11" db="EMBL/GenBank/DDBJ databases">
        <title>Genomic analysis of 38 Legionella species identifies large and diverse effector repertoires.</title>
        <authorList>
            <person name="Burstein D."/>
            <person name="Amaro F."/>
            <person name="Zusman T."/>
            <person name="Lifshitz Z."/>
            <person name="Cohen O."/>
            <person name="Gilbert J.A."/>
            <person name="Pupko T."/>
            <person name="Shuman H.A."/>
            <person name="Segal G."/>
        </authorList>
    </citation>
    <scope>NUCLEOTIDE SEQUENCE [LARGE SCALE GENOMIC DNA]</scope>
    <source>
        <strain evidence="17 19">Lyon 8420412</strain>
    </source>
</reference>
<dbReference type="SUPFAM" id="SSF55874">
    <property type="entry name" value="ATPase domain of HSP90 chaperone/DNA topoisomerase II/histidine kinase"/>
    <property type="match status" value="1"/>
</dbReference>
<keyword evidence="5 18" id="KW-0808">Transferase</keyword>
<evidence type="ECO:0000256" key="1">
    <source>
        <dbReference type="ARBA" id="ARBA00000085"/>
    </source>
</evidence>
<feature type="coiled-coil region" evidence="13">
    <location>
        <begin position="353"/>
        <end position="383"/>
    </location>
</feature>
<dbReference type="RefSeq" id="WP_058500283.1">
    <property type="nucleotide sequence ID" value="NZ_CAAAHW010000005.1"/>
</dbReference>
<evidence type="ECO:0000259" key="15">
    <source>
        <dbReference type="PROSITE" id="PS50109"/>
    </source>
</evidence>
<keyword evidence="11" id="KW-0902">Two-component regulatory system</keyword>
<dbReference type="GO" id="GO:0004673">
    <property type="term" value="F:protein histidine kinase activity"/>
    <property type="evidence" value="ECO:0007669"/>
    <property type="project" value="UniProtKB-EC"/>
</dbReference>
<feature type="domain" description="HAMP" evidence="16">
    <location>
        <begin position="301"/>
        <end position="354"/>
    </location>
</feature>